<dbReference type="Proteomes" id="UP000008370">
    <property type="component" value="Unassembled WGS sequence"/>
</dbReference>
<keyword evidence="4 8" id="KW-0812">Transmembrane</keyword>
<name>K5X337_PHACS</name>
<proteinExistence type="inferred from homology"/>
<dbReference type="InterPro" id="IPR001248">
    <property type="entry name" value="Pur-cyt_permease"/>
</dbReference>
<dbReference type="Gene3D" id="1.10.4160.10">
    <property type="entry name" value="Hydantoin permease"/>
    <property type="match status" value="1"/>
</dbReference>
<dbReference type="AlphaFoldDB" id="K5X337"/>
<reference evidence="9 10" key="1">
    <citation type="journal article" date="2012" name="BMC Genomics">
        <title>Comparative genomics of the white-rot fungi, Phanerochaete carnosa and P. chrysosporium, to elucidate the genetic basis of the distinct wood types they colonize.</title>
        <authorList>
            <person name="Suzuki H."/>
            <person name="MacDonald J."/>
            <person name="Syed K."/>
            <person name="Salamov A."/>
            <person name="Hori C."/>
            <person name="Aerts A."/>
            <person name="Henrissat B."/>
            <person name="Wiebenga A."/>
            <person name="vanKuyk P.A."/>
            <person name="Barry K."/>
            <person name="Lindquist E."/>
            <person name="LaButti K."/>
            <person name="Lapidus A."/>
            <person name="Lucas S."/>
            <person name="Coutinho P."/>
            <person name="Gong Y."/>
            <person name="Samejima M."/>
            <person name="Mahadevan R."/>
            <person name="Abou-Zaid M."/>
            <person name="de Vries R.P."/>
            <person name="Igarashi K."/>
            <person name="Yadav J.S."/>
            <person name="Grigoriev I.V."/>
            <person name="Master E.R."/>
        </authorList>
    </citation>
    <scope>NUCLEOTIDE SEQUENCE [LARGE SCALE GENOMIC DNA]</scope>
    <source>
        <strain evidence="9 10">HHB-10118-sp</strain>
    </source>
</reference>
<feature type="transmembrane region" description="Helical" evidence="8">
    <location>
        <begin position="437"/>
        <end position="455"/>
    </location>
</feature>
<evidence type="ECO:0000256" key="7">
    <source>
        <dbReference type="PIRNR" id="PIRNR002744"/>
    </source>
</evidence>
<dbReference type="InterPro" id="IPR026030">
    <property type="entry name" value="Pur-cyt_permease_Fcy2/21/22"/>
</dbReference>
<keyword evidence="3 7" id="KW-0813">Transport</keyword>
<evidence type="ECO:0000256" key="2">
    <source>
        <dbReference type="ARBA" id="ARBA00008974"/>
    </source>
</evidence>
<evidence type="ECO:0000256" key="6">
    <source>
        <dbReference type="ARBA" id="ARBA00023136"/>
    </source>
</evidence>
<evidence type="ECO:0008006" key="11">
    <source>
        <dbReference type="Google" id="ProtNLM"/>
    </source>
</evidence>
<dbReference type="HOGENOM" id="CLU_026016_2_0_1"/>
<evidence type="ECO:0000256" key="1">
    <source>
        <dbReference type="ARBA" id="ARBA00004141"/>
    </source>
</evidence>
<dbReference type="GO" id="GO:0005886">
    <property type="term" value="C:plasma membrane"/>
    <property type="evidence" value="ECO:0007669"/>
    <property type="project" value="TreeGrafter"/>
</dbReference>
<gene>
    <name evidence="9" type="ORF">PHACADRAFT_93015</name>
</gene>
<feature type="transmembrane region" description="Helical" evidence="8">
    <location>
        <begin position="167"/>
        <end position="188"/>
    </location>
</feature>
<keyword evidence="5 8" id="KW-1133">Transmembrane helix</keyword>
<accession>K5X337</accession>
<feature type="transmembrane region" description="Helical" evidence="8">
    <location>
        <begin position="358"/>
        <end position="379"/>
    </location>
</feature>
<evidence type="ECO:0000256" key="4">
    <source>
        <dbReference type="ARBA" id="ARBA00022692"/>
    </source>
</evidence>
<feature type="transmembrane region" description="Helical" evidence="8">
    <location>
        <begin position="61"/>
        <end position="79"/>
    </location>
</feature>
<dbReference type="PANTHER" id="PTHR31806">
    <property type="entry name" value="PURINE-CYTOSINE PERMEASE FCY2-RELATED"/>
    <property type="match status" value="1"/>
</dbReference>
<dbReference type="PANTHER" id="PTHR31806:SF5">
    <property type="entry name" value="PURINE-CYTOSINE PERMEASE FCY21"/>
    <property type="match status" value="1"/>
</dbReference>
<dbReference type="RefSeq" id="XP_007395043.1">
    <property type="nucleotide sequence ID" value="XM_007394981.1"/>
</dbReference>
<sequence length="463" mass="50277">MKKLLSWGVEARGILPVPREQRTDTQHNKIFFIWLSANFNILSFSAGSLGPAIFGLGLRDSCLVILFFNLLASLLPAYFSTWGPRLGLRQMCQSRYSFGFFGVIVPSIFNLASMCGFCILNAILGGQTLASVSDDNLSWDVGIVIVSIVSLVISFCGLKFLSWYERLAWIPVLVVYVVALGIGGKHLINPPPAEPADASTILTFASTIAGFVITYSPLASDFTTYFTPDVPAWKIFLYSYLGLNVPIIAIQCLGAAVVVAAPTVPSWNTGYLNGNVGGLIEAMLSPAGGFGKFLTVLMALSVTANVAPTLYSFCLSFQVFMPFLVVVPRYVFSVVATAVIIPLSIVGATRFYNTLTDFLGLIGYWASAFGAVVLTEHLVVRRGRFEAYDLRYWNTPSKLPTGLAALGACALACALIVPSMDQAWFVGPIAQKTGDIGFEMAFVSTAIFYVPLRYLELRFRPLV</sequence>
<feature type="transmembrane region" description="Helical" evidence="8">
    <location>
        <begin position="31"/>
        <end position="54"/>
    </location>
</feature>
<dbReference type="GO" id="GO:0022857">
    <property type="term" value="F:transmembrane transporter activity"/>
    <property type="evidence" value="ECO:0007669"/>
    <property type="project" value="InterPro"/>
</dbReference>
<dbReference type="OrthoDB" id="2116389at2759"/>
<evidence type="ECO:0000256" key="5">
    <source>
        <dbReference type="ARBA" id="ARBA00022989"/>
    </source>
</evidence>
<organism evidence="9 10">
    <name type="scientific">Phanerochaete carnosa (strain HHB-10118-sp)</name>
    <name type="common">White-rot fungus</name>
    <name type="synonym">Peniophora carnosa</name>
    <dbReference type="NCBI Taxonomy" id="650164"/>
    <lineage>
        <taxon>Eukaryota</taxon>
        <taxon>Fungi</taxon>
        <taxon>Dikarya</taxon>
        <taxon>Basidiomycota</taxon>
        <taxon>Agaricomycotina</taxon>
        <taxon>Agaricomycetes</taxon>
        <taxon>Polyporales</taxon>
        <taxon>Phanerochaetaceae</taxon>
        <taxon>Phanerochaete</taxon>
    </lineage>
</organism>
<comment type="subcellular location">
    <subcellularLocation>
        <location evidence="1">Membrane</location>
        <topology evidence="1">Multi-pass membrane protein</topology>
    </subcellularLocation>
</comment>
<evidence type="ECO:0000313" key="10">
    <source>
        <dbReference type="Proteomes" id="UP000008370"/>
    </source>
</evidence>
<feature type="transmembrane region" description="Helical" evidence="8">
    <location>
        <begin position="137"/>
        <end position="161"/>
    </location>
</feature>
<dbReference type="InParanoid" id="K5X337"/>
<dbReference type="Pfam" id="PF02133">
    <property type="entry name" value="Transp_cyt_pur"/>
    <property type="match status" value="1"/>
</dbReference>
<feature type="transmembrane region" description="Helical" evidence="8">
    <location>
        <begin position="200"/>
        <end position="218"/>
    </location>
</feature>
<protein>
    <recommendedName>
        <fullName evidence="11">NCS cytosine-purine permease</fullName>
    </recommendedName>
</protein>
<feature type="transmembrane region" description="Helical" evidence="8">
    <location>
        <begin position="399"/>
        <end position="417"/>
    </location>
</feature>
<comment type="similarity">
    <text evidence="2 7">Belongs to the purine-cytosine permease (2.A.39) family.</text>
</comment>
<feature type="transmembrane region" description="Helical" evidence="8">
    <location>
        <begin position="99"/>
        <end position="125"/>
    </location>
</feature>
<evidence type="ECO:0000313" key="9">
    <source>
        <dbReference type="EMBL" id="EKM57222.1"/>
    </source>
</evidence>
<dbReference type="EMBL" id="JH930471">
    <property type="protein sequence ID" value="EKM57222.1"/>
    <property type="molecule type" value="Genomic_DNA"/>
</dbReference>
<dbReference type="GeneID" id="18920809"/>
<dbReference type="PIRSF" id="PIRSF002744">
    <property type="entry name" value="Pur-cyt_permease"/>
    <property type="match status" value="1"/>
</dbReference>
<dbReference type="KEGG" id="pco:PHACADRAFT_93015"/>
<feature type="transmembrane region" description="Helical" evidence="8">
    <location>
        <begin position="334"/>
        <end position="352"/>
    </location>
</feature>
<evidence type="ECO:0000256" key="8">
    <source>
        <dbReference type="SAM" id="Phobius"/>
    </source>
</evidence>
<feature type="transmembrane region" description="Helical" evidence="8">
    <location>
        <begin position="238"/>
        <end position="261"/>
    </location>
</feature>
<keyword evidence="6 7" id="KW-0472">Membrane</keyword>
<evidence type="ECO:0000256" key="3">
    <source>
        <dbReference type="ARBA" id="ARBA00022448"/>
    </source>
</evidence>
<feature type="transmembrane region" description="Helical" evidence="8">
    <location>
        <begin position="282"/>
        <end position="304"/>
    </location>
</feature>
<keyword evidence="10" id="KW-1185">Reference proteome</keyword>